<name>A0ABQ2Y7S2_9ACTN</name>
<accession>A0ABQ2Y7S2</accession>
<dbReference type="PROSITE" id="PS51257">
    <property type="entry name" value="PROKAR_LIPOPROTEIN"/>
    <property type="match status" value="1"/>
</dbReference>
<keyword evidence="3" id="KW-1185">Reference proteome</keyword>
<comment type="caution">
    <text evidence="2">The sequence shown here is derived from an EMBL/GenBank/DDBJ whole genome shotgun (WGS) entry which is preliminary data.</text>
</comment>
<dbReference type="Proteomes" id="UP000659223">
    <property type="component" value="Unassembled WGS sequence"/>
</dbReference>
<gene>
    <name evidence="2" type="ORF">GCM10010324_18060</name>
</gene>
<protein>
    <recommendedName>
        <fullName evidence="4">Ricin B lectin domain-containing protein</fullName>
    </recommendedName>
</protein>
<dbReference type="RefSeq" id="WP_190021523.1">
    <property type="nucleotide sequence ID" value="NZ_BMUT01000003.1"/>
</dbReference>
<feature type="signal peptide" evidence="1">
    <location>
        <begin position="1"/>
        <end position="32"/>
    </location>
</feature>
<dbReference type="EMBL" id="BMUT01000003">
    <property type="protein sequence ID" value="GGX73214.1"/>
    <property type="molecule type" value="Genomic_DNA"/>
</dbReference>
<proteinExistence type="predicted"/>
<evidence type="ECO:0000256" key="1">
    <source>
        <dbReference type="SAM" id="SignalP"/>
    </source>
</evidence>
<sequence length="125" mass="12924">MSVNRSAWVRRTARTAALGAGSAILACGFAVAPCGGRSALAAPAVQHRSDEITDGMAYQLVPKHSGSNPVVDIAGGHNAIQHPLNGGQNQMFVVKRIHKYTSCCDRPCTRTGASAPGTPAPRSTS</sequence>
<evidence type="ECO:0000313" key="3">
    <source>
        <dbReference type="Proteomes" id="UP000659223"/>
    </source>
</evidence>
<reference evidence="3" key="1">
    <citation type="journal article" date="2019" name="Int. J. Syst. Evol. Microbiol.">
        <title>The Global Catalogue of Microorganisms (GCM) 10K type strain sequencing project: providing services to taxonomists for standard genome sequencing and annotation.</title>
        <authorList>
            <consortium name="The Broad Institute Genomics Platform"/>
            <consortium name="The Broad Institute Genome Sequencing Center for Infectious Disease"/>
            <person name="Wu L."/>
            <person name="Ma J."/>
        </authorList>
    </citation>
    <scope>NUCLEOTIDE SEQUENCE [LARGE SCALE GENOMIC DNA]</scope>
    <source>
        <strain evidence="3">JCM 4586</strain>
    </source>
</reference>
<evidence type="ECO:0008006" key="4">
    <source>
        <dbReference type="Google" id="ProtNLM"/>
    </source>
</evidence>
<evidence type="ECO:0000313" key="2">
    <source>
        <dbReference type="EMBL" id="GGX73214.1"/>
    </source>
</evidence>
<organism evidence="2 3">
    <name type="scientific">Streptomyces hiroshimensis</name>
    <dbReference type="NCBI Taxonomy" id="66424"/>
    <lineage>
        <taxon>Bacteria</taxon>
        <taxon>Bacillati</taxon>
        <taxon>Actinomycetota</taxon>
        <taxon>Actinomycetes</taxon>
        <taxon>Kitasatosporales</taxon>
        <taxon>Streptomycetaceae</taxon>
        <taxon>Streptomyces</taxon>
    </lineage>
</organism>
<keyword evidence="1" id="KW-0732">Signal</keyword>
<feature type="chain" id="PRO_5046456693" description="Ricin B lectin domain-containing protein" evidence="1">
    <location>
        <begin position="33"/>
        <end position="125"/>
    </location>
</feature>